<reference evidence="9" key="1">
    <citation type="submission" date="2022-11" db="EMBL/GenBank/DDBJ databases">
        <title>Dyadobacter pollutisoli sp. nov., isolated from plastic dumped soil.</title>
        <authorList>
            <person name="Kim J.M."/>
            <person name="Kim K.R."/>
            <person name="Lee J.K."/>
            <person name="Hao L."/>
            <person name="Jeon C.O."/>
        </authorList>
    </citation>
    <scope>NUCLEOTIDE SEQUENCE</scope>
    <source>
        <strain evidence="9">U1</strain>
    </source>
</reference>
<feature type="transmembrane region" description="Helical" evidence="6">
    <location>
        <begin position="504"/>
        <end position="528"/>
    </location>
</feature>
<dbReference type="PANTHER" id="PTHR30572:SF18">
    <property type="entry name" value="ABC-TYPE MACROLIDE FAMILY EXPORT SYSTEM PERMEASE COMPONENT 2"/>
    <property type="match status" value="1"/>
</dbReference>
<evidence type="ECO:0000256" key="4">
    <source>
        <dbReference type="ARBA" id="ARBA00022989"/>
    </source>
</evidence>
<keyword evidence="2" id="KW-1003">Cell membrane</keyword>
<dbReference type="PANTHER" id="PTHR30572">
    <property type="entry name" value="MEMBRANE COMPONENT OF TRANSPORTER-RELATED"/>
    <property type="match status" value="1"/>
</dbReference>
<keyword evidence="3 6" id="KW-0812">Transmembrane</keyword>
<dbReference type="GO" id="GO:0022857">
    <property type="term" value="F:transmembrane transporter activity"/>
    <property type="evidence" value="ECO:0007669"/>
    <property type="project" value="TreeGrafter"/>
</dbReference>
<feature type="transmembrane region" description="Helical" evidence="6">
    <location>
        <begin position="753"/>
        <end position="773"/>
    </location>
</feature>
<dbReference type="InterPro" id="IPR003838">
    <property type="entry name" value="ABC3_permease_C"/>
</dbReference>
<organism evidence="9 10">
    <name type="scientific">Dyadobacter pollutisoli</name>
    <dbReference type="NCBI Taxonomy" id="2910158"/>
    <lineage>
        <taxon>Bacteria</taxon>
        <taxon>Pseudomonadati</taxon>
        <taxon>Bacteroidota</taxon>
        <taxon>Cytophagia</taxon>
        <taxon>Cytophagales</taxon>
        <taxon>Spirosomataceae</taxon>
        <taxon>Dyadobacter</taxon>
    </lineage>
</organism>
<feature type="domain" description="MacB-like periplasmic core" evidence="8">
    <location>
        <begin position="102"/>
        <end position="319"/>
    </location>
</feature>
<feature type="domain" description="ABC3 transporter permease C-terminal" evidence="7">
    <location>
        <begin position="757"/>
        <end position="869"/>
    </location>
</feature>
<dbReference type="Pfam" id="PF12704">
    <property type="entry name" value="MacB_PCD"/>
    <property type="match status" value="2"/>
</dbReference>
<evidence type="ECO:0000256" key="1">
    <source>
        <dbReference type="ARBA" id="ARBA00004651"/>
    </source>
</evidence>
<evidence type="ECO:0000259" key="8">
    <source>
        <dbReference type="Pfam" id="PF12704"/>
    </source>
</evidence>
<dbReference type="EMBL" id="CP112998">
    <property type="protein sequence ID" value="WAC13581.1"/>
    <property type="molecule type" value="Genomic_DNA"/>
</dbReference>
<sequence>MKPNHIQKPPKWATWLLHCLCADHLMEEMDGDLEELFYQRVKSVGVTKARFRYVIDVFSMLRPFAFKKKKNTYPQFTYTQPAMIRNNFKIAFRNLWKHKAFTFINVMGLTVGMSACFLIALYVHFELSYDGFNKKADRIYRLATDLKTTSETLNYSISSWAFGPNLKNEFEEVEAFTRISTRNYLVRKGDLKFKEEKTVFADSSLFNVFDFELIKGDPKTALKDQMSIVFTEKTAKKYFGDADPIGQTLLLGDEGIPATVTGVMKEAPANSQIKGDLFVSMSSYTQRFNKGVDTDWGNFGTTTYLLLNPGVKTEKLAAKFPPFLEKHAGQMMRENKMAITFVMEPLLDIYLHSKREAEESGSMNNVYIFSVVAIFILLIACINFINLTTARSAERAREVGVRKAVGAARSLLRRQFIIESVLLCTIAFVFSVVLSAISIPFFNDLSGKIISTGIADNPQFVACLFLAALLIGCLAGIYPAFVLSSFDPIVVLKGRFTMSAKGNLLRKGLVTVQFAVSIALIIATIVVYKQVNFMRSRDLGFSKDQMLVINGETDKKRNVFQESLLNISGVKSTAASTRVPGSKNNEAYSEIENARGEMQSGNLEVYSVDFNFLQQFDLKIIAGRAFSKAFGSDSSKALVINEAAARMLGYQSPQEAIGRKYKQWGRQGTIIGVVKDFHFKSLQENITPLTFRFLDFWNGDLVSVKIEGNHVRQTLASIEKEWKAQNPEKPFTYYFMDEYFDRQYRADERFERLFLDFAVLAIFISCLGLLGLASYSTMQRTKEIGVRKVMGASTGSIVGLLSKDFLKLVSLAFLIASPLAWFGMRKWLQNFAYQTDIEWWVFAVAAILSGTIAFATISFQSIKAAFMNPIKSLRSE</sequence>
<dbReference type="NCBIfam" id="NF038404">
    <property type="entry name" value="perm_prefix_2"/>
    <property type="match status" value="1"/>
</dbReference>
<accession>A0A9E8NEN6</accession>
<dbReference type="RefSeq" id="WP_244819311.1">
    <property type="nucleotide sequence ID" value="NZ_CP112998.1"/>
</dbReference>
<keyword evidence="5 6" id="KW-0472">Membrane</keyword>
<protein>
    <submittedName>
        <fullName evidence="9">ABC transporter permease</fullName>
    </submittedName>
</protein>
<feature type="transmembrane region" description="Helical" evidence="6">
    <location>
        <begin position="805"/>
        <end position="824"/>
    </location>
</feature>
<evidence type="ECO:0000259" key="7">
    <source>
        <dbReference type="Pfam" id="PF02687"/>
    </source>
</evidence>
<dbReference type="KEGG" id="dpf:ON006_06410"/>
<comment type="subcellular location">
    <subcellularLocation>
        <location evidence="1">Cell membrane</location>
        <topology evidence="1">Multi-pass membrane protein</topology>
    </subcellularLocation>
</comment>
<dbReference type="AlphaFoldDB" id="A0A9E8NEN6"/>
<dbReference type="InterPro" id="IPR025857">
    <property type="entry name" value="MacB_PCD"/>
</dbReference>
<feature type="domain" description="MacB-like periplasmic core" evidence="8">
    <location>
        <begin position="515"/>
        <end position="678"/>
    </location>
</feature>
<gene>
    <name evidence="9" type="ORF">ON006_06410</name>
</gene>
<feature type="transmembrane region" description="Helical" evidence="6">
    <location>
        <begin position="366"/>
        <end position="387"/>
    </location>
</feature>
<feature type="transmembrane region" description="Helical" evidence="6">
    <location>
        <begin position="839"/>
        <end position="859"/>
    </location>
</feature>
<evidence type="ECO:0000313" key="10">
    <source>
        <dbReference type="Proteomes" id="UP001164653"/>
    </source>
</evidence>
<feature type="domain" description="ABC3 transporter permease C-terminal" evidence="7">
    <location>
        <begin position="371"/>
        <end position="487"/>
    </location>
</feature>
<dbReference type="Proteomes" id="UP001164653">
    <property type="component" value="Chromosome"/>
</dbReference>
<evidence type="ECO:0000256" key="3">
    <source>
        <dbReference type="ARBA" id="ARBA00022692"/>
    </source>
</evidence>
<name>A0A9E8NEN6_9BACT</name>
<keyword evidence="4 6" id="KW-1133">Transmembrane helix</keyword>
<feature type="transmembrane region" description="Helical" evidence="6">
    <location>
        <begin position="103"/>
        <end position="125"/>
    </location>
</feature>
<dbReference type="GO" id="GO:0005886">
    <property type="term" value="C:plasma membrane"/>
    <property type="evidence" value="ECO:0007669"/>
    <property type="project" value="UniProtKB-SubCell"/>
</dbReference>
<dbReference type="InterPro" id="IPR047699">
    <property type="entry name" value="Permease_put_prefix"/>
</dbReference>
<proteinExistence type="predicted"/>
<keyword evidence="10" id="KW-1185">Reference proteome</keyword>
<feature type="transmembrane region" description="Helical" evidence="6">
    <location>
        <begin position="459"/>
        <end position="483"/>
    </location>
</feature>
<dbReference type="InterPro" id="IPR050250">
    <property type="entry name" value="Macrolide_Exporter_MacB"/>
</dbReference>
<dbReference type="Pfam" id="PF02687">
    <property type="entry name" value="FtsX"/>
    <property type="match status" value="2"/>
</dbReference>
<evidence type="ECO:0000256" key="6">
    <source>
        <dbReference type="SAM" id="Phobius"/>
    </source>
</evidence>
<feature type="transmembrane region" description="Helical" evidence="6">
    <location>
        <begin position="416"/>
        <end position="439"/>
    </location>
</feature>
<evidence type="ECO:0000256" key="2">
    <source>
        <dbReference type="ARBA" id="ARBA00022475"/>
    </source>
</evidence>
<evidence type="ECO:0000256" key="5">
    <source>
        <dbReference type="ARBA" id="ARBA00023136"/>
    </source>
</evidence>
<evidence type="ECO:0000313" key="9">
    <source>
        <dbReference type="EMBL" id="WAC13581.1"/>
    </source>
</evidence>